<sequence>PARPADRRHARRQGRPGPPRHRAPLHLPRAGLPLPVPGPPHHHLAESALLARPDPRRLARRHERARSEDFHEPPAAQDRREVRGAFGRPGRGELSRLARFQGLWRLHGSGLRAHVLLRLCGR</sequence>
<feature type="compositionally biased region" description="Basic residues" evidence="1">
    <location>
        <begin position="8"/>
        <end position="24"/>
    </location>
</feature>
<accession>A0ABR0LSY2</accession>
<proteinExistence type="predicted"/>
<evidence type="ECO:0000313" key="3">
    <source>
        <dbReference type="Proteomes" id="UP001357485"/>
    </source>
</evidence>
<feature type="non-terminal residue" evidence="2">
    <location>
        <position position="122"/>
    </location>
</feature>
<feature type="compositionally biased region" description="Basic and acidic residues" evidence="1">
    <location>
        <begin position="65"/>
        <end position="83"/>
    </location>
</feature>
<evidence type="ECO:0000256" key="1">
    <source>
        <dbReference type="SAM" id="MobiDB-lite"/>
    </source>
</evidence>
<keyword evidence="3" id="KW-1185">Reference proteome</keyword>
<protein>
    <submittedName>
        <fullName evidence="2">Uncharacterized protein</fullName>
    </submittedName>
</protein>
<organism evidence="2 3">
    <name type="scientific">Cryomyces antarcticus</name>
    <dbReference type="NCBI Taxonomy" id="329879"/>
    <lineage>
        <taxon>Eukaryota</taxon>
        <taxon>Fungi</taxon>
        <taxon>Dikarya</taxon>
        <taxon>Ascomycota</taxon>
        <taxon>Pezizomycotina</taxon>
        <taxon>Dothideomycetes</taxon>
        <taxon>Dothideomycetes incertae sedis</taxon>
        <taxon>Cryomyces</taxon>
    </lineage>
</organism>
<evidence type="ECO:0000313" key="2">
    <source>
        <dbReference type="EMBL" id="KAK5236698.1"/>
    </source>
</evidence>
<comment type="caution">
    <text evidence="2">The sequence shown here is derived from an EMBL/GenBank/DDBJ whole genome shotgun (WGS) entry which is preliminary data.</text>
</comment>
<name>A0ABR0LSY2_9PEZI</name>
<feature type="region of interest" description="Disordered" evidence="1">
    <location>
        <begin position="1"/>
        <end position="91"/>
    </location>
</feature>
<gene>
    <name evidence="2" type="ORF">LTR16_012574</name>
</gene>
<dbReference type="Proteomes" id="UP001357485">
    <property type="component" value="Unassembled WGS sequence"/>
</dbReference>
<dbReference type="EMBL" id="JAVRRA010012919">
    <property type="protein sequence ID" value="KAK5236698.1"/>
    <property type="molecule type" value="Genomic_DNA"/>
</dbReference>
<feature type="non-terminal residue" evidence="2">
    <location>
        <position position="1"/>
    </location>
</feature>
<reference evidence="2 3" key="1">
    <citation type="submission" date="2023-08" db="EMBL/GenBank/DDBJ databases">
        <title>Black Yeasts Isolated from many extreme environments.</title>
        <authorList>
            <person name="Coleine C."/>
            <person name="Stajich J.E."/>
            <person name="Selbmann L."/>
        </authorList>
    </citation>
    <scope>NUCLEOTIDE SEQUENCE [LARGE SCALE GENOMIC DNA]</scope>
    <source>
        <strain evidence="2 3">CCFEE 536</strain>
    </source>
</reference>